<feature type="transmembrane region" description="Helical" evidence="1">
    <location>
        <begin position="307"/>
        <end position="326"/>
    </location>
</feature>
<evidence type="ECO:0000313" key="3">
    <source>
        <dbReference type="Proteomes" id="UP001501207"/>
    </source>
</evidence>
<dbReference type="Proteomes" id="UP001501207">
    <property type="component" value="Unassembled WGS sequence"/>
</dbReference>
<feature type="transmembrane region" description="Helical" evidence="1">
    <location>
        <begin position="84"/>
        <end position="102"/>
    </location>
</feature>
<feature type="transmembrane region" description="Helical" evidence="1">
    <location>
        <begin position="149"/>
        <end position="167"/>
    </location>
</feature>
<keyword evidence="2" id="KW-0808">Transferase</keyword>
<keyword evidence="1" id="KW-1133">Transmembrane helix</keyword>
<keyword evidence="1" id="KW-0812">Transmembrane</keyword>
<evidence type="ECO:0000313" key="2">
    <source>
        <dbReference type="EMBL" id="GAA4302751.1"/>
    </source>
</evidence>
<feature type="transmembrane region" description="Helical" evidence="1">
    <location>
        <begin position="12"/>
        <end position="32"/>
    </location>
</feature>
<dbReference type="RefSeq" id="WP_344974947.1">
    <property type="nucleotide sequence ID" value="NZ_BAABFN010000001.1"/>
</dbReference>
<feature type="transmembrane region" description="Helical" evidence="1">
    <location>
        <begin position="206"/>
        <end position="226"/>
    </location>
</feature>
<dbReference type="GO" id="GO:0016746">
    <property type="term" value="F:acyltransferase activity"/>
    <property type="evidence" value="ECO:0007669"/>
    <property type="project" value="UniProtKB-KW"/>
</dbReference>
<keyword evidence="3" id="KW-1185">Reference proteome</keyword>
<feature type="transmembrane region" description="Helical" evidence="1">
    <location>
        <begin position="338"/>
        <end position="366"/>
    </location>
</feature>
<evidence type="ECO:0000256" key="1">
    <source>
        <dbReference type="SAM" id="Phobius"/>
    </source>
</evidence>
<sequence>MHTSPSTRFQSLDVFRGMTICLMIIVNTPGSGASAYAPLHHAHWFGFTPTDLVFPSFLFAVGNALSFSIKKYQAMGNAAVLKKIFKRTVIIFLLGYLMYWFPFFHITSEGHWALNPISQTRIMGVLQRIALAYCFGALIVLYCSRRTAVILSVIFLFGYWALLMIFGEPGAQLSMTGNAVLRLDRFLFGNDHLYHGEGIPFDPEGVLSTIPSIVNVIAGYLAGIFIQQKGKNFECVFKLMMAGTLLVFAALFWNQFFPIGKKIWTSPFVLYTVGIDLLVLPLLIYFIEIRSWKRGVYFFTVVGKNPLSVYLLSELLVVVLYMIPVGGDPLFRWINGHIYQVIVPGAFGSLLFAVSYMLICWLVGYWMDRKKVYIRI</sequence>
<dbReference type="PANTHER" id="PTHR31061">
    <property type="entry name" value="LD22376P"/>
    <property type="match status" value="1"/>
</dbReference>
<protein>
    <submittedName>
        <fullName evidence="2">Acyltransferase family protein</fullName>
    </submittedName>
</protein>
<feature type="transmembrane region" description="Helical" evidence="1">
    <location>
        <begin position="268"/>
        <end position="287"/>
    </location>
</feature>
<organism evidence="2 3">
    <name type="scientific">Compostibacter hankyongensis</name>
    <dbReference type="NCBI Taxonomy" id="1007089"/>
    <lineage>
        <taxon>Bacteria</taxon>
        <taxon>Pseudomonadati</taxon>
        <taxon>Bacteroidota</taxon>
        <taxon>Chitinophagia</taxon>
        <taxon>Chitinophagales</taxon>
        <taxon>Chitinophagaceae</taxon>
        <taxon>Compostibacter</taxon>
    </lineage>
</organism>
<feature type="transmembrane region" description="Helical" evidence="1">
    <location>
        <begin position="235"/>
        <end position="256"/>
    </location>
</feature>
<name>A0ABP8FFK4_9BACT</name>
<reference evidence="3" key="1">
    <citation type="journal article" date="2019" name="Int. J. Syst. Evol. Microbiol.">
        <title>The Global Catalogue of Microorganisms (GCM) 10K type strain sequencing project: providing services to taxonomists for standard genome sequencing and annotation.</title>
        <authorList>
            <consortium name="The Broad Institute Genomics Platform"/>
            <consortium name="The Broad Institute Genome Sequencing Center for Infectious Disease"/>
            <person name="Wu L."/>
            <person name="Ma J."/>
        </authorList>
    </citation>
    <scope>NUCLEOTIDE SEQUENCE [LARGE SCALE GENOMIC DNA]</scope>
    <source>
        <strain evidence="3">JCM 17664</strain>
    </source>
</reference>
<comment type="caution">
    <text evidence="2">The sequence shown here is derived from an EMBL/GenBank/DDBJ whole genome shotgun (WGS) entry which is preliminary data.</text>
</comment>
<keyword evidence="1" id="KW-0472">Membrane</keyword>
<feature type="transmembrane region" description="Helical" evidence="1">
    <location>
        <begin position="52"/>
        <end position="72"/>
    </location>
</feature>
<gene>
    <name evidence="2" type="ORF">GCM10023143_05420</name>
</gene>
<accession>A0ABP8FFK4</accession>
<dbReference type="PANTHER" id="PTHR31061:SF24">
    <property type="entry name" value="LD22376P"/>
    <property type="match status" value="1"/>
</dbReference>
<proteinExistence type="predicted"/>
<feature type="transmembrane region" description="Helical" evidence="1">
    <location>
        <begin position="122"/>
        <end position="142"/>
    </location>
</feature>
<dbReference type="EMBL" id="BAABFN010000001">
    <property type="protein sequence ID" value="GAA4302751.1"/>
    <property type="molecule type" value="Genomic_DNA"/>
</dbReference>
<keyword evidence="2" id="KW-0012">Acyltransferase</keyword>